<dbReference type="InterPro" id="IPR047114">
    <property type="entry name" value="YciF"/>
</dbReference>
<reference evidence="1 2" key="1">
    <citation type="submission" date="2020-08" db="EMBL/GenBank/DDBJ databases">
        <title>Genomic Encyclopedia of Type Strains, Phase IV (KMG-IV): sequencing the most valuable type-strain genomes for metagenomic binning, comparative biology and taxonomic classification.</title>
        <authorList>
            <person name="Goeker M."/>
        </authorList>
    </citation>
    <scope>NUCLEOTIDE SEQUENCE [LARGE SCALE GENOMIC DNA]</scope>
    <source>
        <strain evidence="1 2">DSM 105137</strain>
    </source>
</reference>
<dbReference type="EMBL" id="JACIFF010000001">
    <property type="protein sequence ID" value="MBB4077965.1"/>
    <property type="molecule type" value="Genomic_DNA"/>
</dbReference>
<dbReference type="PANTHER" id="PTHR30565">
    <property type="entry name" value="PROTEIN YCIF"/>
    <property type="match status" value="1"/>
</dbReference>
<protein>
    <submittedName>
        <fullName evidence="1">Ferritin-like metal-binding protein YciE</fullName>
    </submittedName>
</protein>
<dbReference type="Pfam" id="PF05974">
    <property type="entry name" value="DUF892"/>
    <property type="match status" value="1"/>
</dbReference>
<dbReference type="AlphaFoldDB" id="A0A840E2R2"/>
<evidence type="ECO:0000313" key="2">
    <source>
        <dbReference type="Proteomes" id="UP000576209"/>
    </source>
</evidence>
<gene>
    <name evidence="1" type="ORF">GGR28_000566</name>
</gene>
<dbReference type="RefSeq" id="WP_183494200.1">
    <property type="nucleotide sequence ID" value="NZ_JACIFF010000001.1"/>
</dbReference>
<dbReference type="SUPFAM" id="SSF47240">
    <property type="entry name" value="Ferritin-like"/>
    <property type="match status" value="1"/>
</dbReference>
<proteinExistence type="predicted"/>
<evidence type="ECO:0000313" key="1">
    <source>
        <dbReference type="EMBL" id="MBB4077965.1"/>
    </source>
</evidence>
<dbReference type="InterPro" id="IPR009078">
    <property type="entry name" value="Ferritin-like_SF"/>
</dbReference>
<dbReference type="Gene3D" id="1.20.1260.10">
    <property type="match status" value="1"/>
</dbReference>
<accession>A0A840E2R2</accession>
<name>A0A840E2R2_9BACT</name>
<dbReference type="InterPro" id="IPR012347">
    <property type="entry name" value="Ferritin-like"/>
</dbReference>
<comment type="caution">
    <text evidence="1">The sequence shown here is derived from an EMBL/GenBank/DDBJ whole genome shotgun (WGS) entry which is preliminary data.</text>
</comment>
<dbReference type="Proteomes" id="UP000576209">
    <property type="component" value="Unassembled WGS sequence"/>
</dbReference>
<keyword evidence="2" id="KW-1185">Reference proteome</keyword>
<dbReference type="PANTHER" id="PTHR30565:SF9">
    <property type="entry name" value="PROTEIN YCIF"/>
    <property type="match status" value="1"/>
</dbReference>
<dbReference type="CDD" id="cd07909">
    <property type="entry name" value="YciF"/>
    <property type="match status" value="1"/>
</dbReference>
<dbReference type="InterPro" id="IPR010287">
    <property type="entry name" value="DUF892_YciF-like"/>
</dbReference>
<sequence>MKNLQELLEHQLKDLYSAEGQYAEVLPKMVAAATDSKLKAMFTDHLKQTKSQQDRVRKVLEDINVKPGGVKCEAMAGLIKECEGMIEEDATDAVKDAGLIAEAQRCEHYEISGYGTATQYAMTLGHDKMVKVLDAILDEESRFNEELNDLAIQEINKKAV</sequence>
<organism evidence="1 2">
    <name type="scientific">Neolewinella aquimaris</name>
    <dbReference type="NCBI Taxonomy" id="1835722"/>
    <lineage>
        <taxon>Bacteria</taxon>
        <taxon>Pseudomonadati</taxon>
        <taxon>Bacteroidota</taxon>
        <taxon>Saprospiria</taxon>
        <taxon>Saprospirales</taxon>
        <taxon>Lewinellaceae</taxon>
        <taxon>Neolewinella</taxon>
    </lineage>
</organism>